<protein>
    <submittedName>
        <fullName evidence="1">Uncharacterized protein</fullName>
    </submittedName>
</protein>
<proteinExistence type="predicted"/>
<accession>A0ACC0LUZ4</accession>
<name>A0ACC0LUZ4_RHOML</name>
<comment type="caution">
    <text evidence="1">The sequence shown here is derived from an EMBL/GenBank/DDBJ whole genome shotgun (WGS) entry which is preliminary data.</text>
</comment>
<sequence>MENPKKPTSKPSAKRPVTETDNGKKKKAKVDEEQKKSGGSVNRLWSKDDETVILKGMADFQSKKGPDPSSLMGEFHEFIRKSCRSFEESVDG</sequence>
<reference evidence="1" key="1">
    <citation type="submission" date="2022-02" db="EMBL/GenBank/DDBJ databases">
        <title>Plant Genome Project.</title>
        <authorList>
            <person name="Zhang R.-G."/>
        </authorList>
    </citation>
    <scope>NUCLEOTIDE SEQUENCE</scope>
    <source>
        <strain evidence="1">AT1</strain>
    </source>
</reference>
<gene>
    <name evidence="1" type="ORF">RHMOL_Rhmol11G0229000</name>
</gene>
<dbReference type="Proteomes" id="UP001062846">
    <property type="component" value="Chromosome 11"/>
</dbReference>
<evidence type="ECO:0000313" key="1">
    <source>
        <dbReference type="EMBL" id="KAI8532638.1"/>
    </source>
</evidence>
<evidence type="ECO:0000313" key="2">
    <source>
        <dbReference type="Proteomes" id="UP001062846"/>
    </source>
</evidence>
<organism evidence="1 2">
    <name type="scientific">Rhododendron molle</name>
    <name type="common">Chinese azalea</name>
    <name type="synonym">Azalea mollis</name>
    <dbReference type="NCBI Taxonomy" id="49168"/>
    <lineage>
        <taxon>Eukaryota</taxon>
        <taxon>Viridiplantae</taxon>
        <taxon>Streptophyta</taxon>
        <taxon>Embryophyta</taxon>
        <taxon>Tracheophyta</taxon>
        <taxon>Spermatophyta</taxon>
        <taxon>Magnoliopsida</taxon>
        <taxon>eudicotyledons</taxon>
        <taxon>Gunneridae</taxon>
        <taxon>Pentapetalae</taxon>
        <taxon>asterids</taxon>
        <taxon>Ericales</taxon>
        <taxon>Ericaceae</taxon>
        <taxon>Ericoideae</taxon>
        <taxon>Rhodoreae</taxon>
        <taxon>Rhododendron</taxon>
    </lineage>
</organism>
<keyword evidence="2" id="KW-1185">Reference proteome</keyword>
<dbReference type="EMBL" id="CM046398">
    <property type="protein sequence ID" value="KAI8532638.1"/>
    <property type="molecule type" value="Genomic_DNA"/>
</dbReference>